<evidence type="ECO:0000313" key="1">
    <source>
        <dbReference type="EMBL" id="CAA9889709.1"/>
    </source>
</evidence>
<dbReference type="RefSeq" id="WP_217426414.1">
    <property type="nucleotide sequence ID" value="NZ_CADCXN010000028.1"/>
</dbReference>
<dbReference type="Proteomes" id="UP000494216">
    <property type="component" value="Unassembled WGS sequence"/>
</dbReference>
<dbReference type="AlphaFoldDB" id="A0A8S0WHC8"/>
<comment type="caution">
    <text evidence="1">The sequence shown here is derived from an EMBL/GenBank/DDBJ whole genome shotgun (WGS) entry which is preliminary data.</text>
</comment>
<gene>
    <name evidence="1" type="ORF">METHB2_1230004</name>
</gene>
<proteinExistence type="predicted"/>
<dbReference type="EMBL" id="CADCXN010000028">
    <property type="protein sequence ID" value="CAA9889709.1"/>
    <property type="molecule type" value="Genomic_DNA"/>
</dbReference>
<keyword evidence="2" id="KW-1185">Reference proteome</keyword>
<reference evidence="1 2" key="1">
    <citation type="submission" date="2020-02" db="EMBL/GenBank/DDBJ databases">
        <authorList>
            <person name="Hogendoorn C."/>
        </authorList>
    </citation>
    <scope>NUCLEOTIDE SEQUENCE [LARGE SCALE GENOMIC DNA]</scope>
    <source>
        <strain evidence="1">METHB21</strain>
    </source>
</reference>
<name>A0A8S0WHC8_9GAMM</name>
<protein>
    <submittedName>
        <fullName evidence="1">DNA polymerase III epsilon subunit-like protein</fullName>
    </submittedName>
</protein>
<accession>A0A8S0WHC8</accession>
<sequence length="135" mass="15860">MKLEDKFKITYESQKAIPPNLKPSSFFPMDSWYQAELKPCAAYIGKKRAWLLYDTSEVERIRGLYPLRFASLALNDNDVLLTKTKLKKAGFSDKEIANLEPVAERQNPHNFEWYYLYKLEKRLGYFCPSPRKGKN</sequence>
<evidence type="ECO:0000313" key="2">
    <source>
        <dbReference type="Proteomes" id="UP000494216"/>
    </source>
</evidence>
<organism evidence="1 2">
    <name type="scientific">Candidatus Methylobacter favarea</name>
    <dbReference type="NCBI Taxonomy" id="2707345"/>
    <lineage>
        <taxon>Bacteria</taxon>
        <taxon>Pseudomonadati</taxon>
        <taxon>Pseudomonadota</taxon>
        <taxon>Gammaproteobacteria</taxon>
        <taxon>Methylococcales</taxon>
        <taxon>Methylococcaceae</taxon>
        <taxon>Methylobacter</taxon>
    </lineage>
</organism>